<dbReference type="EMBL" id="QSCR01000029">
    <property type="protein sequence ID" value="RGY14528.1"/>
    <property type="molecule type" value="Genomic_DNA"/>
</dbReference>
<evidence type="ECO:0000313" key="1">
    <source>
        <dbReference type="EMBL" id="RGY14528.1"/>
    </source>
</evidence>
<name>A0A413IKB1_9BACT</name>
<sequence>MKKINLKQTRVFTDSYREKYLLVDMSKGFMNAIYASLPSSSITRSLLQRIRESEGEIEITSAEESVLLSLVGGEKINGLPADALLFELNKGKFEERYREGMSVDEECGVMRDVVDEAYNEMENVNKQE</sequence>
<proteinExistence type="predicted"/>
<organism evidence="1 2">
    <name type="scientific">Butyricimonas virosa</name>
    <dbReference type="NCBI Taxonomy" id="544645"/>
    <lineage>
        <taxon>Bacteria</taxon>
        <taxon>Pseudomonadati</taxon>
        <taxon>Bacteroidota</taxon>
        <taxon>Bacteroidia</taxon>
        <taxon>Bacteroidales</taxon>
        <taxon>Odoribacteraceae</taxon>
        <taxon>Butyricimonas</taxon>
    </lineage>
</organism>
<protein>
    <submittedName>
        <fullName evidence="1">Uncharacterized protein</fullName>
    </submittedName>
</protein>
<dbReference type="AlphaFoldDB" id="A0A413IKB1"/>
<accession>A0A413IKB1</accession>
<dbReference type="Proteomes" id="UP000286063">
    <property type="component" value="Unassembled WGS sequence"/>
</dbReference>
<gene>
    <name evidence="1" type="ORF">DXA50_14635</name>
</gene>
<reference evidence="1 2" key="1">
    <citation type="submission" date="2018-08" db="EMBL/GenBank/DDBJ databases">
        <title>A genome reference for cultivated species of the human gut microbiota.</title>
        <authorList>
            <person name="Zou Y."/>
            <person name="Xue W."/>
            <person name="Luo G."/>
        </authorList>
    </citation>
    <scope>NUCLEOTIDE SEQUENCE [LARGE SCALE GENOMIC DNA]</scope>
    <source>
        <strain evidence="1 2">OF02-7</strain>
    </source>
</reference>
<dbReference type="RefSeq" id="WP_117722487.1">
    <property type="nucleotide sequence ID" value="NZ_CAJUBB010000009.1"/>
</dbReference>
<comment type="caution">
    <text evidence="1">The sequence shown here is derived from an EMBL/GenBank/DDBJ whole genome shotgun (WGS) entry which is preliminary data.</text>
</comment>
<evidence type="ECO:0000313" key="2">
    <source>
        <dbReference type="Proteomes" id="UP000286063"/>
    </source>
</evidence>